<reference evidence="3" key="2">
    <citation type="submission" date="2016-11" db="UniProtKB">
        <authorList>
            <consortium name="WormBaseParasite"/>
        </authorList>
    </citation>
    <scope>IDENTIFICATION</scope>
</reference>
<accession>A0A1I7VYI5</accession>
<gene>
    <name evidence="1 3" type="ORF">LOAG_01810</name>
</gene>
<reference evidence="1 2" key="1">
    <citation type="submission" date="2012-04" db="EMBL/GenBank/DDBJ databases">
        <title>The Genome Sequence of Loa loa.</title>
        <authorList>
            <consortium name="The Broad Institute Genome Sequencing Platform"/>
            <consortium name="Broad Institute Genome Sequencing Center for Infectious Disease"/>
            <person name="Nutman T.B."/>
            <person name="Fink D.L."/>
            <person name="Russ C."/>
            <person name="Young S."/>
            <person name="Zeng Q."/>
            <person name="Gargeya S."/>
            <person name="Alvarado L."/>
            <person name="Berlin A."/>
            <person name="Chapman S.B."/>
            <person name="Chen Z."/>
            <person name="Freedman E."/>
            <person name="Gellesch M."/>
            <person name="Goldberg J."/>
            <person name="Griggs A."/>
            <person name="Gujja S."/>
            <person name="Heilman E.R."/>
            <person name="Heiman D."/>
            <person name="Howarth C."/>
            <person name="Mehta T."/>
            <person name="Neiman D."/>
            <person name="Pearson M."/>
            <person name="Roberts A."/>
            <person name="Saif S."/>
            <person name="Shea T."/>
            <person name="Shenoy N."/>
            <person name="Sisk P."/>
            <person name="Stolte C."/>
            <person name="Sykes S."/>
            <person name="White J."/>
            <person name="Yandava C."/>
            <person name="Haas B."/>
            <person name="Henn M.R."/>
            <person name="Nusbaum C."/>
            <person name="Birren B."/>
        </authorList>
    </citation>
    <scope>NUCLEOTIDE SEQUENCE [LARGE SCALE GENOMIC DNA]</scope>
</reference>
<dbReference type="CTD" id="9939187"/>
<organism evidence="2 3">
    <name type="scientific">Loa loa</name>
    <name type="common">Eye worm</name>
    <name type="synonym">Filaria loa</name>
    <dbReference type="NCBI Taxonomy" id="7209"/>
    <lineage>
        <taxon>Eukaryota</taxon>
        <taxon>Metazoa</taxon>
        <taxon>Ecdysozoa</taxon>
        <taxon>Nematoda</taxon>
        <taxon>Chromadorea</taxon>
        <taxon>Rhabditida</taxon>
        <taxon>Spirurina</taxon>
        <taxon>Spiruromorpha</taxon>
        <taxon>Filarioidea</taxon>
        <taxon>Onchocercidae</taxon>
        <taxon>Loa</taxon>
    </lineage>
</organism>
<dbReference type="Proteomes" id="UP000095285">
    <property type="component" value="Unassembled WGS sequence"/>
</dbReference>
<dbReference type="WBParaSite" id="EN70_7624">
    <property type="protein sequence ID" value="EN70_7624"/>
    <property type="gene ID" value="EN70_7624"/>
</dbReference>
<proteinExistence type="predicted"/>
<dbReference type="EMBL" id="JH712111">
    <property type="protein sequence ID" value="EFO26674.1"/>
    <property type="molecule type" value="Genomic_DNA"/>
</dbReference>
<evidence type="ECO:0000313" key="2">
    <source>
        <dbReference type="Proteomes" id="UP000095285"/>
    </source>
</evidence>
<dbReference type="RefSeq" id="XP_003137396.1">
    <property type="nucleotide sequence ID" value="XM_003137348.1"/>
</dbReference>
<dbReference type="GeneID" id="9939187"/>
<evidence type="ECO:0000313" key="3">
    <source>
        <dbReference type="WBParaSite" id="EN70_7624"/>
    </source>
</evidence>
<name>A0A1I7VYI5_LOALO</name>
<evidence type="ECO:0000313" key="1">
    <source>
        <dbReference type="EMBL" id="EFO26674.1"/>
    </source>
</evidence>
<dbReference type="InParanoid" id="A0A1I7VYI5"/>
<protein>
    <submittedName>
        <fullName evidence="1 3">Uncharacterized protein</fullName>
    </submittedName>
</protein>
<sequence length="127" mass="13965">MSQKTASSLCNALSKHKNDGLKNGRTTVLKKDYVGGKVEGTMARGNQGQDKRGDLFDETLASRGLLSDTPLTTVTSVTAFSMQGGAFQRVSRKHPTRTLSTCNFRQIKDKEMRPLHPYNQVAICANF</sequence>
<keyword evidence="2" id="KW-1185">Reference proteome</keyword>
<dbReference type="AlphaFoldDB" id="A0A1I7VYI5"/>
<accession>A0A1S0U809</accession>
<dbReference type="KEGG" id="loa:LOAG_01810"/>